<feature type="active site" description="Proton acceptor" evidence="5 6">
    <location>
        <position position="150"/>
    </location>
</feature>
<dbReference type="InterPro" id="IPR029063">
    <property type="entry name" value="SAM-dependent_MTases_sf"/>
</dbReference>
<feature type="binding site" evidence="5">
    <location>
        <position position="89"/>
    </location>
    <ligand>
        <name>S-adenosyl-L-methionine</name>
        <dbReference type="ChEBI" id="CHEBI:59789"/>
    </ligand>
</feature>
<feature type="binding site" evidence="5">
    <location>
        <position position="112"/>
    </location>
    <ligand>
        <name>S-adenosyl-L-methionine</name>
        <dbReference type="ChEBI" id="CHEBI:59789"/>
    </ligand>
</feature>
<dbReference type="AlphaFoldDB" id="A0A1J5TH78"/>
<feature type="binding site" evidence="5">
    <location>
        <position position="73"/>
    </location>
    <ligand>
        <name>S-adenosyl-L-methionine</name>
        <dbReference type="ChEBI" id="CHEBI:59789"/>
    </ligand>
</feature>
<dbReference type="GO" id="GO:0008650">
    <property type="term" value="F:rRNA (uridine-2'-O-)-methyltransferase activity"/>
    <property type="evidence" value="ECO:0007669"/>
    <property type="project" value="UniProtKB-UniRule"/>
</dbReference>
<proteinExistence type="inferred from homology"/>
<dbReference type="Pfam" id="PF01728">
    <property type="entry name" value="FtsJ"/>
    <property type="match status" value="1"/>
</dbReference>
<protein>
    <recommendedName>
        <fullName evidence="5">Ribosomal RNA large subunit methyltransferase E</fullName>
        <ecNumber evidence="5">2.1.1.166</ecNumber>
    </recommendedName>
    <alternativeName>
        <fullName evidence="5">23S rRNA Um2552 methyltransferase</fullName>
    </alternativeName>
    <alternativeName>
        <fullName evidence="5">rRNA (uridine-2'-O-)-methyltransferase</fullName>
    </alternativeName>
</protein>
<evidence type="ECO:0000256" key="2">
    <source>
        <dbReference type="ARBA" id="ARBA00022603"/>
    </source>
</evidence>
<reference evidence="8 9" key="1">
    <citation type="submission" date="2016-08" db="EMBL/GenBank/DDBJ databases">
        <title>New Insights into Marine Group III Euryarchaeota, from dark to light.</title>
        <authorList>
            <person name="Haro-Moreno J.M."/>
            <person name="Rodriguez-Valera F."/>
            <person name="Lopez-Garcia P."/>
            <person name="Moreira D."/>
            <person name="Martin-Cuadrado A.B."/>
        </authorList>
    </citation>
    <scope>NUCLEOTIDE SEQUENCE [LARGE SCALE GENOMIC DNA]</scope>
    <source>
        <strain evidence="8">CG-Bathy1</strain>
    </source>
</reference>
<comment type="catalytic activity">
    <reaction evidence="5">
        <text>uridine(2552) in 23S rRNA + S-adenosyl-L-methionine = 2'-O-methyluridine(2552) in 23S rRNA + S-adenosyl-L-homocysteine + H(+)</text>
        <dbReference type="Rhea" id="RHEA:42720"/>
        <dbReference type="Rhea" id="RHEA-COMP:10202"/>
        <dbReference type="Rhea" id="RHEA-COMP:10203"/>
        <dbReference type="ChEBI" id="CHEBI:15378"/>
        <dbReference type="ChEBI" id="CHEBI:57856"/>
        <dbReference type="ChEBI" id="CHEBI:59789"/>
        <dbReference type="ChEBI" id="CHEBI:65315"/>
        <dbReference type="ChEBI" id="CHEBI:74478"/>
        <dbReference type="EC" id="2.1.1.166"/>
    </reaction>
</comment>
<comment type="subcellular location">
    <subcellularLocation>
        <location evidence="5">Cytoplasm</location>
    </subcellularLocation>
</comment>
<evidence type="ECO:0000259" key="7">
    <source>
        <dbReference type="Pfam" id="PF01728"/>
    </source>
</evidence>
<dbReference type="HAMAP" id="MF_01547">
    <property type="entry name" value="RNA_methyltr_E"/>
    <property type="match status" value="1"/>
</dbReference>
<name>A0A1J5TH78_9ARCH</name>
<feature type="binding site" evidence="5">
    <location>
        <position position="55"/>
    </location>
    <ligand>
        <name>S-adenosyl-L-methionine</name>
        <dbReference type="ChEBI" id="CHEBI:59789"/>
    </ligand>
</feature>
<dbReference type="PANTHER" id="PTHR10920:SF18">
    <property type="entry name" value="RRNA METHYLTRANSFERASE 2, MITOCHONDRIAL"/>
    <property type="match status" value="1"/>
</dbReference>
<gene>
    <name evidence="5" type="primary">rlmE</name>
    <name evidence="8" type="ORF">BEU04_00415</name>
</gene>
<dbReference type="EMBL" id="MIYU01000001">
    <property type="protein sequence ID" value="OIR20306.1"/>
    <property type="molecule type" value="Genomic_DNA"/>
</dbReference>
<evidence type="ECO:0000256" key="5">
    <source>
        <dbReference type="HAMAP-Rule" id="MF_01547"/>
    </source>
</evidence>
<keyword evidence="2 5" id="KW-0489">Methyltransferase</keyword>
<feature type="binding site" evidence="5">
    <location>
        <position position="53"/>
    </location>
    <ligand>
        <name>S-adenosyl-L-methionine</name>
        <dbReference type="ChEBI" id="CHEBI:59789"/>
    </ligand>
</feature>
<dbReference type="Proteomes" id="UP000183815">
    <property type="component" value="Unassembled WGS sequence"/>
</dbReference>
<evidence type="ECO:0000256" key="4">
    <source>
        <dbReference type="ARBA" id="ARBA00022691"/>
    </source>
</evidence>
<dbReference type="PIRSF" id="PIRSF005461">
    <property type="entry name" value="23S_rRNA_mtase"/>
    <property type="match status" value="1"/>
</dbReference>
<organism evidence="8 9">
    <name type="scientific">Marine Group III euryarchaeote CG-Bathy1</name>
    <dbReference type="NCBI Taxonomy" id="1889001"/>
    <lineage>
        <taxon>Archaea</taxon>
        <taxon>Methanobacteriati</taxon>
        <taxon>Thermoplasmatota</taxon>
        <taxon>Thermoplasmata</taxon>
        <taxon>Candidatus Thermoprofundales</taxon>
    </lineage>
</organism>
<evidence type="ECO:0000313" key="9">
    <source>
        <dbReference type="Proteomes" id="UP000183815"/>
    </source>
</evidence>
<keyword evidence="4 5" id="KW-0949">S-adenosyl-L-methionine</keyword>
<sequence>MPGQGRQGPDSFQRLARREGYRARSSYKLLDIDKRTKLFKKGFTVLDLGAAPGGWTQVALEKIGESGKVFAVDLLRMAPIEGATILQGDILNSDFRKTILETTGSVDVVISDISPNLSGNYSVDQARSVELSQMALNLSVEMKAKSFVTKVFQGEDFSDFKKEVNTHFKSVRVLSPLASRKTSSEIYVIAKNRKV</sequence>
<evidence type="ECO:0000313" key="8">
    <source>
        <dbReference type="EMBL" id="OIR20306.1"/>
    </source>
</evidence>
<dbReference type="Gene3D" id="3.40.50.150">
    <property type="entry name" value="Vaccinia Virus protein VP39"/>
    <property type="match status" value="1"/>
</dbReference>
<keyword evidence="3 5" id="KW-0808">Transferase</keyword>
<dbReference type="InterPro" id="IPR015507">
    <property type="entry name" value="rRNA-MeTfrase_E"/>
</dbReference>
<comment type="caution">
    <text evidence="8">The sequence shown here is derived from an EMBL/GenBank/DDBJ whole genome shotgun (WGS) entry which is preliminary data.</text>
</comment>
<keyword evidence="5" id="KW-0963">Cytoplasm</keyword>
<dbReference type="EC" id="2.1.1.166" evidence="5"/>
<evidence type="ECO:0000256" key="3">
    <source>
        <dbReference type="ARBA" id="ARBA00022679"/>
    </source>
</evidence>
<comment type="function">
    <text evidence="5">Specifically methylates the uridine in position 2552 of 23S rRNA at the 2'-O position of the ribose in the fully assembled 50S ribosomal subunit.</text>
</comment>
<keyword evidence="1 5" id="KW-0698">rRNA processing</keyword>
<comment type="similarity">
    <text evidence="5">Belongs to the class I-like SAM-binding methyltransferase superfamily. RNA methyltransferase RlmE family.</text>
</comment>
<dbReference type="PANTHER" id="PTHR10920">
    <property type="entry name" value="RIBOSOMAL RNA METHYLTRANSFERASE"/>
    <property type="match status" value="1"/>
</dbReference>
<dbReference type="InterPro" id="IPR002877">
    <property type="entry name" value="RNA_MeTrfase_FtsJ_dom"/>
</dbReference>
<feature type="domain" description="Ribosomal RNA methyltransferase FtsJ" evidence="7">
    <location>
        <begin position="21"/>
        <end position="193"/>
    </location>
</feature>
<dbReference type="InterPro" id="IPR050082">
    <property type="entry name" value="RNA_methyltr_RlmE"/>
</dbReference>
<accession>A0A1J5TH78</accession>
<dbReference type="GO" id="GO:0005737">
    <property type="term" value="C:cytoplasm"/>
    <property type="evidence" value="ECO:0007669"/>
    <property type="project" value="UniProtKB-SubCell"/>
</dbReference>
<evidence type="ECO:0000256" key="6">
    <source>
        <dbReference type="PIRSR" id="PIRSR005461-1"/>
    </source>
</evidence>
<evidence type="ECO:0000256" key="1">
    <source>
        <dbReference type="ARBA" id="ARBA00022552"/>
    </source>
</evidence>
<dbReference type="SUPFAM" id="SSF53335">
    <property type="entry name" value="S-adenosyl-L-methionine-dependent methyltransferases"/>
    <property type="match status" value="1"/>
</dbReference>